<organism evidence="1 2">
    <name type="scientific">Vermiconidia calcicola</name>
    <dbReference type="NCBI Taxonomy" id="1690605"/>
    <lineage>
        <taxon>Eukaryota</taxon>
        <taxon>Fungi</taxon>
        <taxon>Dikarya</taxon>
        <taxon>Ascomycota</taxon>
        <taxon>Pezizomycotina</taxon>
        <taxon>Dothideomycetes</taxon>
        <taxon>Dothideomycetidae</taxon>
        <taxon>Mycosphaerellales</taxon>
        <taxon>Extremaceae</taxon>
        <taxon>Vermiconidia</taxon>
    </lineage>
</organism>
<reference evidence="1" key="1">
    <citation type="submission" date="2023-07" db="EMBL/GenBank/DDBJ databases">
        <title>Black Yeasts Isolated from many extreme environments.</title>
        <authorList>
            <person name="Coleine C."/>
            <person name="Stajich J.E."/>
            <person name="Selbmann L."/>
        </authorList>
    </citation>
    <scope>NUCLEOTIDE SEQUENCE</scope>
    <source>
        <strain evidence="1">CCFEE 5714</strain>
    </source>
</reference>
<gene>
    <name evidence="1" type="ORF">LTR37_008527</name>
</gene>
<protein>
    <submittedName>
        <fullName evidence="1">Uncharacterized protein</fullName>
    </submittedName>
</protein>
<name>A0ACC3NAJ9_9PEZI</name>
<keyword evidence="2" id="KW-1185">Reference proteome</keyword>
<accession>A0ACC3NAJ9</accession>
<comment type="caution">
    <text evidence="1">The sequence shown here is derived from an EMBL/GenBank/DDBJ whole genome shotgun (WGS) entry which is preliminary data.</text>
</comment>
<dbReference type="EMBL" id="JAUTXU010000063">
    <property type="protein sequence ID" value="KAK3713335.1"/>
    <property type="molecule type" value="Genomic_DNA"/>
</dbReference>
<evidence type="ECO:0000313" key="1">
    <source>
        <dbReference type="EMBL" id="KAK3713335.1"/>
    </source>
</evidence>
<proteinExistence type="predicted"/>
<dbReference type="Proteomes" id="UP001281147">
    <property type="component" value="Unassembled WGS sequence"/>
</dbReference>
<evidence type="ECO:0000313" key="2">
    <source>
        <dbReference type="Proteomes" id="UP001281147"/>
    </source>
</evidence>
<sequence length="262" mass="27319">MSSANTTSKSTSKGSKKSRIVVLHLSPDKLAKFPADVKPKSSTTTKPAPSPSIPPPPASNDKTSESNSTPVPPNGNDDTQAASLAPPKVDRRRRGGGTITGRKRAPPAIDPDAPPRERARPGPKKKPRLADGTIDHANPSKQGPFPAPNPVSTHKLGPKANTGAINAGLRALDRSGKPCRKWERKGVQIKSFTGMQWDMPSWKAPSRDSFSGDVKSDSTGSSDPKPNGSSALPSDRSNSGMDNGDVTMTNGVESSPAPAVAA</sequence>